<keyword evidence="2" id="KW-1185">Reference proteome</keyword>
<evidence type="ECO:0000313" key="2">
    <source>
        <dbReference type="Proteomes" id="UP001233112"/>
    </source>
</evidence>
<name>A0ABY9L5L6_9LACO</name>
<evidence type="ECO:0000313" key="1">
    <source>
        <dbReference type="EMBL" id="WLV78932.1"/>
    </source>
</evidence>
<protein>
    <submittedName>
        <fullName evidence="1">Uncharacterized protein</fullName>
    </submittedName>
</protein>
<accession>A0ABY9L5L6</accession>
<proteinExistence type="predicted"/>
<dbReference type="RefSeq" id="WP_274784652.1">
    <property type="nucleotide sequence ID" value="NZ_CP132482.1"/>
</dbReference>
<organism evidence="1 2">
    <name type="scientific">Lacticaseibacillus parahuelsenbergensis</name>
    <dbReference type="NCBI Taxonomy" id="3068305"/>
    <lineage>
        <taxon>Bacteria</taxon>
        <taxon>Bacillati</taxon>
        <taxon>Bacillota</taxon>
        <taxon>Bacilli</taxon>
        <taxon>Lactobacillales</taxon>
        <taxon>Lactobacillaceae</taxon>
        <taxon>Lacticaseibacillus</taxon>
    </lineage>
</organism>
<dbReference type="Proteomes" id="UP001233112">
    <property type="component" value="Chromosome"/>
</dbReference>
<sequence length="71" mass="8159">MKLENYDNKTVKIVLTDGEIISGYIDEWVPVEDSFSGEQELTISPREKRWLAIGPYISLSEDEIKSIEVIK</sequence>
<reference evidence="1 2" key="1">
    <citation type="submission" date="2023-08" db="EMBL/GenBank/DDBJ databases">
        <authorList>
            <person name="Buchebner-Jance M."/>
        </authorList>
    </citation>
    <scope>NUCLEOTIDE SEQUENCE [LARGE SCALE GENOMIC DNA]</scope>
    <source>
        <strain evidence="1 2">NCIMB 15471</strain>
    </source>
</reference>
<gene>
    <name evidence="1" type="ORF">LACPH_000958</name>
</gene>
<dbReference type="EMBL" id="CP132482">
    <property type="protein sequence ID" value="WLV78932.1"/>
    <property type="molecule type" value="Genomic_DNA"/>
</dbReference>